<feature type="compositionally biased region" description="Polar residues" evidence="2">
    <location>
        <begin position="1"/>
        <end position="27"/>
    </location>
</feature>
<name>A0A2H3DWJ4_ARMGA</name>
<dbReference type="OrthoDB" id="2355984at2759"/>
<evidence type="ECO:0000256" key="1">
    <source>
        <dbReference type="PROSITE-ProRule" id="PRU00723"/>
    </source>
</evidence>
<reference evidence="5" key="1">
    <citation type="journal article" date="2017" name="Nat. Ecol. Evol.">
        <title>Genome expansion and lineage-specific genetic innovations in the forest pathogenic fungi Armillaria.</title>
        <authorList>
            <person name="Sipos G."/>
            <person name="Prasanna A.N."/>
            <person name="Walter M.C."/>
            <person name="O'Connor E."/>
            <person name="Balint B."/>
            <person name="Krizsan K."/>
            <person name="Kiss B."/>
            <person name="Hess J."/>
            <person name="Varga T."/>
            <person name="Slot J."/>
            <person name="Riley R."/>
            <person name="Boka B."/>
            <person name="Rigling D."/>
            <person name="Barry K."/>
            <person name="Lee J."/>
            <person name="Mihaltcheva S."/>
            <person name="LaButti K."/>
            <person name="Lipzen A."/>
            <person name="Waldron R."/>
            <person name="Moloney N.M."/>
            <person name="Sperisen C."/>
            <person name="Kredics L."/>
            <person name="Vagvoelgyi C."/>
            <person name="Patrignani A."/>
            <person name="Fitzpatrick D."/>
            <person name="Nagy I."/>
            <person name="Doyle S."/>
            <person name="Anderson J.B."/>
            <person name="Grigoriev I.V."/>
            <person name="Gueldener U."/>
            <person name="Muensterkoetter M."/>
            <person name="Nagy L.G."/>
        </authorList>
    </citation>
    <scope>NUCLEOTIDE SEQUENCE [LARGE SCALE GENOMIC DNA]</scope>
    <source>
        <strain evidence="5">Ar21-2</strain>
    </source>
</reference>
<keyword evidence="5" id="KW-1185">Reference proteome</keyword>
<dbReference type="EMBL" id="KZ293647">
    <property type="protein sequence ID" value="PBK99575.1"/>
    <property type="molecule type" value="Genomic_DNA"/>
</dbReference>
<gene>
    <name evidence="4" type="ORF">ARMGADRAFT_985318</name>
</gene>
<dbReference type="GO" id="GO:0008270">
    <property type="term" value="F:zinc ion binding"/>
    <property type="evidence" value="ECO:0007669"/>
    <property type="project" value="UniProtKB-KW"/>
</dbReference>
<protein>
    <recommendedName>
        <fullName evidence="3">C3H1-type domain-containing protein</fullName>
    </recommendedName>
</protein>
<dbReference type="OMA" id="HICPRRT"/>
<dbReference type="PROSITE" id="PS50103">
    <property type="entry name" value="ZF_C3H1"/>
    <property type="match status" value="1"/>
</dbReference>
<feature type="region of interest" description="Disordered" evidence="2">
    <location>
        <begin position="118"/>
        <end position="152"/>
    </location>
</feature>
<organism evidence="4 5">
    <name type="scientific">Armillaria gallica</name>
    <name type="common">Bulbous honey fungus</name>
    <name type="synonym">Armillaria bulbosa</name>
    <dbReference type="NCBI Taxonomy" id="47427"/>
    <lineage>
        <taxon>Eukaryota</taxon>
        <taxon>Fungi</taxon>
        <taxon>Dikarya</taxon>
        <taxon>Basidiomycota</taxon>
        <taxon>Agaricomycotina</taxon>
        <taxon>Agaricomycetes</taxon>
        <taxon>Agaricomycetidae</taxon>
        <taxon>Agaricales</taxon>
        <taxon>Marasmiineae</taxon>
        <taxon>Physalacriaceae</taxon>
        <taxon>Armillaria</taxon>
    </lineage>
</organism>
<accession>A0A2H3DWJ4</accession>
<proteinExistence type="predicted"/>
<dbReference type="AlphaFoldDB" id="A0A2H3DWJ4"/>
<feature type="zinc finger region" description="C3H1-type" evidence="1">
    <location>
        <begin position="367"/>
        <end position="395"/>
    </location>
</feature>
<dbReference type="InParanoid" id="A0A2H3DWJ4"/>
<evidence type="ECO:0000256" key="2">
    <source>
        <dbReference type="SAM" id="MobiDB-lite"/>
    </source>
</evidence>
<sequence>MSSGPDASNQTIQSSSISGNSTQPTATAGSGRRSRSPDGSPAPPDAPQAQVTTQCDAIVETYRTGVNPSKPDILAQIIRVLTEFFNARPGHDADFDNAVRVYVEMLDSYENEQRILHREGENQGSDDGEDNRSDDEDGPRSAKRPRIDESQFPWQPIREIGQALLHPDLRRTLELVENYTLDLKAARRSLTNSPECPEFPEEQWLALLSGKAVNLDAIFTADHSTSINEVQTHEISEGIAIRLSENLSNPTEAKRVIKNADEWTTTWHTYSQAVLVAFPHRYRELALYQQYVSSLFRTTAIPLHCRVFVLDRAIRNRVGRCRNILLSETEKFRDLERSHISPIGMAYQEFEEGRSDSKFRRKNGDRARSLDACRRWNAGVCPSSDGKCRYRHICSKCKGGHPVSTCT</sequence>
<keyword evidence="1" id="KW-0863">Zinc-finger</keyword>
<keyword evidence="1" id="KW-0479">Metal-binding</keyword>
<feature type="domain" description="C3H1-type" evidence="3">
    <location>
        <begin position="367"/>
        <end position="395"/>
    </location>
</feature>
<dbReference type="STRING" id="47427.A0A2H3DWJ4"/>
<keyword evidence="1" id="KW-0862">Zinc</keyword>
<feature type="compositionally biased region" description="Acidic residues" evidence="2">
    <location>
        <begin position="124"/>
        <end position="137"/>
    </location>
</feature>
<dbReference type="Proteomes" id="UP000217790">
    <property type="component" value="Unassembled WGS sequence"/>
</dbReference>
<dbReference type="InterPro" id="IPR000571">
    <property type="entry name" value="Znf_CCCH"/>
</dbReference>
<feature type="region of interest" description="Disordered" evidence="2">
    <location>
        <begin position="1"/>
        <end position="51"/>
    </location>
</feature>
<evidence type="ECO:0000313" key="4">
    <source>
        <dbReference type="EMBL" id="PBK99575.1"/>
    </source>
</evidence>
<evidence type="ECO:0000313" key="5">
    <source>
        <dbReference type="Proteomes" id="UP000217790"/>
    </source>
</evidence>
<evidence type="ECO:0000259" key="3">
    <source>
        <dbReference type="PROSITE" id="PS50103"/>
    </source>
</evidence>